<keyword evidence="4" id="KW-1185">Reference proteome</keyword>
<organism evidence="3 4">
    <name type="scientific">Lapillicoccus jejuensis</name>
    <dbReference type="NCBI Taxonomy" id="402171"/>
    <lineage>
        <taxon>Bacteria</taxon>
        <taxon>Bacillati</taxon>
        <taxon>Actinomycetota</taxon>
        <taxon>Actinomycetes</taxon>
        <taxon>Micrococcales</taxon>
        <taxon>Intrasporangiaceae</taxon>
        <taxon>Lapillicoccus</taxon>
    </lineage>
</organism>
<dbReference type="AlphaFoldDB" id="A0A542E5E8"/>
<dbReference type="Gene3D" id="3.20.20.30">
    <property type="entry name" value="Luciferase-like domain"/>
    <property type="match status" value="1"/>
</dbReference>
<keyword evidence="3" id="KW-0503">Monooxygenase</keyword>
<dbReference type="Proteomes" id="UP000317893">
    <property type="component" value="Unassembled WGS sequence"/>
</dbReference>
<evidence type="ECO:0000313" key="3">
    <source>
        <dbReference type="EMBL" id="TQJ10563.1"/>
    </source>
</evidence>
<evidence type="ECO:0000313" key="4">
    <source>
        <dbReference type="Proteomes" id="UP000317893"/>
    </source>
</evidence>
<keyword evidence="1" id="KW-0560">Oxidoreductase</keyword>
<comment type="caution">
    <text evidence="3">The sequence shown here is derived from an EMBL/GenBank/DDBJ whole genome shotgun (WGS) entry which is preliminary data.</text>
</comment>
<dbReference type="InterPro" id="IPR036661">
    <property type="entry name" value="Luciferase-like_sf"/>
</dbReference>
<name>A0A542E5E8_9MICO</name>
<dbReference type="InterPro" id="IPR050564">
    <property type="entry name" value="F420-G6PD/mer"/>
</dbReference>
<evidence type="ECO:0000256" key="1">
    <source>
        <dbReference type="ARBA" id="ARBA00023002"/>
    </source>
</evidence>
<dbReference type="OrthoDB" id="5241778at2"/>
<dbReference type="SUPFAM" id="SSF51679">
    <property type="entry name" value="Bacterial luciferase-like"/>
    <property type="match status" value="1"/>
</dbReference>
<evidence type="ECO:0000259" key="2">
    <source>
        <dbReference type="Pfam" id="PF00296"/>
    </source>
</evidence>
<dbReference type="Pfam" id="PF00296">
    <property type="entry name" value="Bac_luciferase"/>
    <property type="match status" value="1"/>
</dbReference>
<dbReference type="PANTHER" id="PTHR43244">
    <property type="match status" value="1"/>
</dbReference>
<dbReference type="GO" id="GO:0004497">
    <property type="term" value="F:monooxygenase activity"/>
    <property type="evidence" value="ECO:0007669"/>
    <property type="project" value="UniProtKB-KW"/>
</dbReference>
<feature type="domain" description="Luciferase-like" evidence="2">
    <location>
        <begin position="27"/>
        <end position="311"/>
    </location>
</feature>
<gene>
    <name evidence="3" type="ORF">FB458_3692</name>
</gene>
<dbReference type="PANTHER" id="PTHR43244:SF1">
    <property type="entry name" value="5,10-METHYLENETETRAHYDROMETHANOPTERIN REDUCTASE"/>
    <property type="match status" value="1"/>
</dbReference>
<accession>A0A542E5E8</accession>
<dbReference type="InterPro" id="IPR011251">
    <property type="entry name" value="Luciferase-like_dom"/>
</dbReference>
<reference evidence="3 4" key="1">
    <citation type="submission" date="2019-06" db="EMBL/GenBank/DDBJ databases">
        <title>Sequencing the genomes of 1000 actinobacteria strains.</title>
        <authorList>
            <person name="Klenk H.-P."/>
        </authorList>
    </citation>
    <scope>NUCLEOTIDE SEQUENCE [LARGE SCALE GENOMIC DNA]</scope>
    <source>
        <strain evidence="3 4">DSM 18607</strain>
    </source>
</reference>
<sequence>MPSYDRRVSAAPPETRPRVGVIVPPSLPAERLVPFVRRVEELGFDELWVVEDCFLHGGVAQAATALAVTQRLDVGLGVLPVGARNVAYAALEVATLAGLHPGRLTVGVGHGMASWNDQVGATVASPLTLLGEYLDALRALLRGEEVTTAGRYVALDHVRLAHPPRTVPPLLAGVRGPRSMEVAAQHADGVLLAEPTTPEYVASVRSRVGPDATLVAYQVASVAPEADGAPGEAAAIGAVRPALRFVADPAWAPHLVDLPFADDLAAHVAAAGSVDEAVATLPAAWVRQLAVAGTAEQARTRLAEVAGAGVRSQALYPVGDDPAAALDALAPLVHP</sequence>
<dbReference type="GO" id="GO:0016705">
    <property type="term" value="F:oxidoreductase activity, acting on paired donors, with incorporation or reduction of molecular oxygen"/>
    <property type="evidence" value="ECO:0007669"/>
    <property type="project" value="InterPro"/>
</dbReference>
<protein>
    <submittedName>
        <fullName evidence="3">Alkanesulfonate monooxygenase SsuD/methylene tetrahydromethanopterin reductase-like flavin-dependent oxidoreductase (Luciferase family)</fullName>
    </submittedName>
</protein>
<proteinExistence type="predicted"/>
<dbReference type="EMBL" id="VFMN01000001">
    <property type="protein sequence ID" value="TQJ10563.1"/>
    <property type="molecule type" value="Genomic_DNA"/>
</dbReference>